<gene>
    <name evidence="1" type="ORF">NDU88_006367</name>
</gene>
<dbReference type="EMBL" id="JANPWB010000009">
    <property type="protein sequence ID" value="KAJ1153608.1"/>
    <property type="molecule type" value="Genomic_DNA"/>
</dbReference>
<name>A0AAV7RNS5_PLEWA</name>
<reference evidence="1" key="1">
    <citation type="journal article" date="2022" name="bioRxiv">
        <title>Sequencing and chromosome-scale assembly of the giantPleurodeles waltlgenome.</title>
        <authorList>
            <person name="Brown T."/>
            <person name="Elewa A."/>
            <person name="Iarovenko S."/>
            <person name="Subramanian E."/>
            <person name="Araus A.J."/>
            <person name="Petzold A."/>
            <person name="Susuki M."/>
            <person name="Suzuki K.-i.T."/>
            <person name="Hayashi T."/>
            <person name="Toyoda A."/>
            <person name="Oliveira C."/>
            <person name="Osipova E."/>
            <person name="Leigh N.D."/>
            <person name="Simon A."/>
            <person name="Yun M.H."/>
        </authorList>
    </citation>
    <scope>NUCLEOTIDE SEQUENCE</scope>
    <source>
        <strain evidence="1">20211129_DDA</strain>
        <tissue evidence="1">Liver</tissue>
    </source>
</reference>
<dbReference type="Proteomes" id="UP001066276">
    <property type="component" value="Chromosome 5"/>
</dbReference>
<proteinExistence type="predicted"/>
<protein>
    <submittedName>
        <fullName evidence="1">Uncharacterized protein</fullName>
    </submittedName>
</protein>
<dbReference type="AlphaFoldDB" id="A0AAV7RNS5"/>
<comment type="caution">
    <text evidence="1">The sequence shown here is derived from an EMBL/GenBank/DDBJ whole genome shotgun (WGS) entry which is preliminary data.</text>
</comment>
<evidence type="ECO:0000313" key="2">
    <source>
        <dbReference type="Proteomes" id="UP001066276"/>
    </source>
</evidence>
<keyword evidence="2" id="KW-1185">Reference proteome</keyword>
<accession>A0AAV7RNS5</accession>
<organism evidence="1 2">
    <name type="scientific">Pleurodeles waltl</name>
    <name type="common">Iberian ribbed newt</name>
    <dbReference type="NCBI Taxonomy" id="8319"/>
    <lineage>
        <taxon>Eukaryota</taxon>
        <taxon>Metazoa</taxon>
        <taxon>Chordata</taxon>
        <taxon>Craniata</taxon>
        <taxon>Vertebrata</taxon>
        <taxon>Euteleostomi</taxon>
        <taxon>Amphibia</taxon>
        <taxon>Batrachia</taxon>
        <taxon>Caudata</taxon>
        <taxon>Salamandroidea</taxon>
        <taxon>Salamandridae</taxon>
        <taxon>Pleurodelinae</taxon>
        <taxon>Pleurodeles</taxon>
    </lineage>
</organism>
<sequence length="145" mass="16605">MYRYCDVRSVDVSSSCLPRIPKNKTQEIPKPRHSRVVAGFVGRCVSTSSGSCLAGLWSLVRAENLLLGVRQIFLLRLPRLHTKLLLLEVRCFFSLLNPEIRVRSVQWRSNGNMGTRKCVERGARTRQLRESQDAVEETRLQSVKH</sequence>
<evidence type="ECO:0000313" key="1">
    <source>
        <dbReference type="EMBL" id="KAJ1153608.1"/>
    </source>
</evidence>